<gene>
    <name evidence="2" type="ORF">CERSUDRAFT_100918</name>
</gene>
<protein>
    <submittedName>
        <fullName evidence="2">Uncharacterized protein</fullName>
    </submittedName>
</protein>
<keyword evidence="3" id="KW-1185">Reference proteome</keyword>
<evidence type="ECO:0000313" key="2">
    <source>
        <dbReference type="EMBL" id="EMD30870.1"/>
    </source>
</evidence>
<reference evidence="2 3" key="1">
    <citation type="journal article" date="2012" name="Proc. Natl. Acad. Sci. U.S.A.">
        <title>Comparative genomics of Ceriporiopsis subvermispora and Phanerochaete chrysosporium provide insight into selective ligninolysis.</title>
        <authorList>
            <person name="Fernandez-Fueyo E."/>
            <person name="Ruiz-Duenas F.J."/>
            <person name="Ferreira P."/>
            <person name="Floudas D."/>
            <person name="Hibbett D.S."/>
            <person name="Canessa P."/>
            <person name="Larrondo L.F."/>
            <person name="James T.Y."/>
            <person name="Seelenfreund D."/>
            <person name="Lobos S."/>
            <person name="Polanco R."/>
            <person name="Tello M."/>
            <person name="Honda Y."/>
            <person name="Watanabe T."/>
            <person name="Watanabe T."/>
            <person name="Ryu J.S."/>
            <person name="Kubicek C.P."/>
            <person name="Schmoll M."/>
            <person name="Gaskell J."/>
            <person name="Hammel K.E."/>
            <person name="St John F.J."/>
            <person name="Vanden Wymelenberg A."/>
            <person name="Sabat G."/>
            <person name="Splinter BonDurant S."/>
            <person name="Syed K."/>
            <person name="Yadav J.S."/>
            <person name="Doddapaneni H."/>
            <person name="Subramanian V."/>
            <person name="Lavin J.L."/>
            <person name="Oguiza J.A."/>
            <person name="Perez G."/>
            <person name="Pisabarro A.G."/>
            <person name="Ramirez L."/>
            <person name="Santoyo F."/>
            <person name="Master E."/>
            <person name="Coutinho P.M."/>
            <person name="Henrissat B."/>
            <person name="Lombard V."/>
            <person name="Magnuson J.K."/>
            <person name="Kuees U."/>
            <person name="Hori C."/>
            <person name="Igarashi K."/>
            <person name="Samejima M."/>
            <person name="Held B.W."/>
            <person name="Barry K.W."/>
            <person name="LaButti K.M."/>
            <person name="Lapidus A."/>
            <person name="Lindquist E.A."/>
            <person name="Lucas S.M."/>
            <person name="Riley R."/>
            <person name="Salamov A.A."/>
            <person name="Hoffmeister D."/>
            <person name="Schwenk D."/>
            <person name="Hadar Y."/>
            <person name="Yarden O."/>
            <person name="de Vries R.P."/>
            <person name="Wiebenga A."/>
            <person name="Stenlid J."/>
            <person name="Eastwood D."/>
            <person name="Grigoriev I.V."/>
            <person name="Berka R.M."/>
            <person name="Blanchette R.A."/>
            <person name="Kersten P."/>
            <person name="Martinez A.T."/>
            <person name="Vicuna R."/>
            <person name="Cullen D."/>
        </authorList>
    </citation>
    <scope>NUCLEOTIDE SEQUENCE [LARGE SCALE GENOMIC DNA]</scope>
    <source>
        <strain evidence="2 3">B</strain>
    </source>
</reference>
<dbReference type="HOGENOM" id="CLU_2222954_0_0_1"/>
<sequence length="106" mass="11786">MLGKVVRFDRVRRADKLARSRSARLSNSRGSEPRETPRWRRPNPAKPGFPPLRALRDSPSFRKGGLEAGPPCILRKYLSRFSSALRAAQGASPHTKISVPTNVPGR</sequence>
<dbReference type="AlphaFoldDB" id="M2QFT5"/>
<evidence type="ECO:0000313" key="3">
    <source>
        <dbReference type="Proteomes" id="UP000016930"/>
    </source>
</evidence>
<dbReference type="EMBL" id="KB445831">
    <property type="protein sequence ID" value="EMD30870.1"/>
    <property type="molecule type" value="Genomic_DNA"/>
</dbReference>
<evidence type="ECO:0000256" key="1">
    <source>
        <dbReference type="SAM" id="MobiDB-lite"/>
    </source>
</evidence>
<dbReference type="Proteomes" id="UP000016930">
    <property type="component" value="Unassembled WGS sequence"/>
</dbReference>
<accession>M2QFT5</accession>
<name>M2QFT5_CERS8</name>
<feature type="region of interest" description="Disordered" evidence="1">
    <location>
        <begin position="13"/>
        <end position="66"/>
    </location>
</feature>
<proteinExistence type="predicted"/>
<organism evidence="2 3">
    <name type="scientific">Ceriporiopsis subvermispora (strain B)</name>
    <name type="common">White-rot fungus</name>
    <name type="synonym">Gelatoporia subvermispora</name>
    <dbReference type="NCBI Taxonomy" id="914234"/>
    <lineage>
        <taxon>Eukaryota</taxon>
        <taxon>Fungi</taxon>
        <taxon>Dikarya</taxon>
        <taxon>Basidiomycota</taxon>
        <taxon>Agaricomycotina</taxon>
        <taxon>Agaricomycetes</taxon>
        <taxon>Polyporales</taxon>
        <taxon>Gelatoporiaceae</taxon>
        <taxon>Gelatoporia</taxon>
    </lineage>
</organism>